<dbReference type="EMBL" id="MG518519">
    <property type="protein sequence ID" value="ATW69370.1"/>
    <property type="molecule type" value="Genomic_DNA"/>
</dbReference>
<evidence type="ECO:0000313" key="2">
    <source>
        <dbReference type="Proteomes" id="UP000240735"/>
    </source>
</evidence>
<protein>
    <recommendedName>
        <fullName evidence="3">ArdA-like antirestriction protein</fullName>
    </recommendedName>
</protein>
<name>A0A2H4PR20_9CAUD</name>
<keyword evidence="2" id="KW-1185">Reference proteome</keyword>
<dbReference type="InterPro" id="IPR041893">
    <property type="entry name" value="ArdA_dom3"/>
</dbReference>
<accession>A0A2H4PR20</accession>
<dbReference type="Gene3D" id="1.10.10.1190">
    <property type="entry name" value="Antirestriction protein ArdA, domain 3"/>
    <property type="match status" value="1"/>
</dbReference>
<evidence type="ECO:0000313" key="1">
    <source>
        <dbReference type="EMBL" id="ATW69370.1"/>
    </source>
</evidence>
<organism evidence="1 2">
    <name type="scientific">Streptomyces phage Manuel</name>
    <dbReference type="NCBI Taxonomy" id="2053812"/>
    <lineage>
        <taxon>Viruses</taxon>
        <taxon>Duplodnaviria</taxon>
        <taxon>Heunggongvirae</taxon>
        <taxon>Uroviricota</taxon>
        <taxon>Caudoviricetes</taxon>
        <taxon>Beephvirinae</taxon>
        <taxon>Manuelvirus</taxon>
        <taxon>Manuelvirus manuel</taxon>
    </lineage>
</organism>
<gene>
    <name evidence="1" type="ORF">SEA_MANUEL_76</name>
</gene>
<dbReference type="Proteomes" id="UP000240735">
    <property type="component" value="Segment"/>
</dbReference>
<proteinExistence type="predicted"/>
<evidence type="ECO:0008006" key="3">
    <source>
        <dbReference type="Google" id="ProtNLM"/>
    </source>
</evidence>
<reference evidence="1 2" key="1">
    <citation type="submission" date="2017-11" db="EMBL/GenBank/DDBJ databases">
        <authorList>
            <person name="Laing C."/>
            <person name="Caston J.C."/>
            <person name="Del V.M."/>
            <person name="Young O.M."/>
            <person name="Nayek S."/>
            <person name="Hughes L.E."/>
            <person name="Garlena R.A."/>
            <person name="Russell D.A."/>
            <person name="Pope W.H."/>
            <person name="Jacobs-Sera D."/>
            <person name="Hendrix R.W."/>
            <person name="Hatfull G.F."/>
        </authorList>
    </citation>
    <scope>NUCLEOTIDE SEQUENCE [LARGE SCALE GENOMIC DNA]</scope>
</reference>
<sequence length="187" mass="22088">MELFWQDAETDRYNDGIGLDLDEVWDEPGVFDVDTLKLAVLHHIALWAMEQDISMDRIVGFTFDADGDELDIEATAGDWTWLTEVCQLVEFIKGNKHYCPDNAIFARIKDIGWKFFDFDSDLQEAEDQYYQEFDGDYKEFAREHMDNCGESIAEHLEYHFDYESYGESLVEDYDRIEFANEEFLFSR</sequence>